<proteinExistence type="inferred from homology"/>
<protein>
    <submittedName>
        <fullName evidence="3">Cytochrome P450</fullName>
    </submittedName>
</protein>
<dbReference type="PRINTS" id="PR00359">
    <property type="entry name" value="BP450"/>
</dbReference>
<evidence type="ECO:0000313" key="3">
    <source>
        <dbReference type="EMBL" id="MCS0636461.1"/>
    </source>
</evidence>
<reference evidence="3" key="1">
    <citation type="submission" date="2022-08" db="EMBL/GenBank/DDBJ databases">
        <authorList>
            <person name="Somphong A."/>
            <person name="Phongsopitanun W."/>
        </authorList>
    </citation>
    <scope>NUCLEOTIDE SEQUENCE</scope>
    <source>
        <strain evidence="3">LP05-1</strain>
    </source>
</reference>
<dbReference type="Proteomes" id="UP001431313">
    <property type="component" value="Unassembled WGS sequence"/>
</dbReference>
<keyword evidence="2" id="KW-0560">Oxidoreductase</keyword>
<dbReference type="PROSITE" id="PS00086">
    <property type="entry name" value="CYTOCHROME_P450"/>
    <property type="match status" value="1"/>
</dbReference>
<dbReference type="RefSeq" id="WP_258787578.1">
    <property type="nucleotide sequence ID" value="NZ_JANUGQ010000008.1"/>
</dbReference>
<keyword evidence="2" id="KW-0479">Metal-binding</keyword>
<sequence length="409" mass="44794">MTAAKTATADPDLPLRYPFPPGELGTPPPVLAWARKYRPVCPVRLPSGTQVWMVTRKTDIAQVLTDARFSRNLVYEGAPRFVGEDFTSMAGGIFNLDPPDHTRVRRVISHFYTRAGAESYRPMVRRHAARLLDAMAEGPNPADLVPAYTAPLPLAVSSEILRVPVEQRDAYHSYFRTQTNLAVSAGEIAAATRAVIEFTGEVIEAKRREDRGGNDRGPIEALIRARAAGEISESELQGTVAYLFVTGSEPLVSPLGTGVVTLLVHPRQLRACINDPALWPRAVEEVLRYHHNGVLGLPRVATEDVRLHGVTIAKGDGVCTPMLGATWDPAHYPNPAKFNIHRRTDGTATFGAGPHFCLGAALARMFLTTAYEALFTRFPGLLLAVSEYDIPWELDLFFTKPATLPVAWA</sequence>
<dbReference type="InterPro" id="IPR001128">
    <property type="entry name" value="Cyt_P450"/>
</dbReference>
<name>A0ABT2CGC0_9ACTN</name>
<evidence type="ECO:0000256" key="2">
    <source>
        <dbReference type="RuleBase" id="RU000461"/>
    </source>
</evidence>
<dbReference type="InterPro" id="IPR036396">
    <property type="entry name" value="Cyt_P450_sf"/>
</dbReference>
<accession>A0ABT2CGC0</accession>
<evidence type="ECO:0000313" key="4">
    <source>
        <dbReference type="Proteomes" id="UP001431313"/>
    </source>
</evidence>
<dbReference type="PANTHER" id="PTHR46696:SF6">
    <property type="entry name" value="P450, PUTATIVE (EUROFUNG)-RELATED"/>
    <property type="match status" value="1"/>
</dbReference>
<keyword evidence="2" id="KW-0408">Iron</keyword>
<keyword evidence="2" id="KW-0503">Monooxygenase</keyword>
<comment type="caution">
    <text evidence="3">The sequence shown here is derived from an EMBL/GenBank/DDBJ whole genome shotgun (WGS) entry which is preliminary data.</text>
</comment>
<dbReference type="InterPro" id="IPR017972">
    <property type="entry name" value="Cyt_P450_CS"/>
</dbReference>
<keyword evidence="4" id="KW-1185">Reference proteome</keyword>
<comment type="similarity">
    <text evidence="1 2">Belongs to the cytochrome P450 family.</text>
</comment>
<dbReference type="EMBL" id="JANUGQ010000008">
    <property type="protein sequence ID" value="MCS0636461.1"/>
    <property type="molecule type" value="Genomic_DNA"/>
</dbReference>
<dbReference type="SUPFAM" id="SSF48264">
    <property type="entry name" value="Cytochrome P450"/>
    <property type="match status" value="1"/>
</dbReference>
<dbReference type="InterPro" id="IPR002397">
    <property type="entry name" value="Cyt_P450_B"/>
</dbReference>
<dbReference type="Pfam" id="PF00067">
    <property type="entry name" value="p450"/>
    <property type="match status" value="1"/>
</dbReference>
<gene>
    <name evidence="3" type="ORF">NX801_12465</name>
</gene>
<evidence type="ECO:0000256" key="1">
    <source>
        <dbReference type="ARBA" id="ARBA00010617"/>
    </source>
</evidence>
<dbReference type="Gene3D" id="1.10.630.10">
    <property type="entry name" value="Cytochrome P450"/>
    <property type="match status" value="1"/>
</dbReference>
<organism evidence="3 4">
    <name type="scientific">Streptomyces pyxinae</name>
    <dbReference type="NCBI Taxonomy" id="2970734"/>
    <lineage>
        <taxon>Bacteria</taxon>
        <taxon>Bacillati</taxon>
        <taxon>Actinomycetota</taxon>
        <taxon>Actinomycetes</taxon>
        <taxon>Kitasatosporales</taxon>
        <taxon>Streptomycetaceae</taxon>
        <taxon>Streptomyces</taxon>
    </lineage>
</organism>
<dbReference type="PANTHER" id="PTHR46696">
    <property type="entry name" value="P450, PUTATIVE (EUROFUNG)-RELATED"/>
    <property type="match status" value="1"/>
</dbReference>
<keyword evidence="2" id="KW-0349">Heme</keyword>